<reference evidence="2" key="1">
    <citation type="journal article" date="2020" name="mSystems">
        <title>Genome- and Community-Level Interaction Insights into Carbon Utilization and Element Cycling Functions of Hydrothermarchaeota in Hydrothermal Sediment.</title>
        <authorList>
            <person name="Zhou Z."/>
            <person name="Liu Y."/>
            <person name="Xu W."/>
            <person name="Pan J."/>
            <person name="Luo Z.H."/>
            <person name="Li M."/>
        </authorList>
    </citation>
    <scope>NUCLEOTIDE SEQUENCE [LARGE SCALE GENOMIC DNA]</scope>
    <source>
        <strain evidence="2">HyVt-460</strain>
    </source>
</reference>
<dbReference type="AlphaFoldDB" id="A0A7V5RQM1"/>
<feature type="domain" description="Amidase" evidence="1">
    <location>
        <begin position="128"/>
        <end position="477"/>
    </location>
</feature>
<accession>A0A7V5RQM1</accession>
<evidence type="ECO:0000259" key="1">
    <source>
        <dbReference type="Pfam" id="PF01425"/>
    </source>
</evidence>
<dbReference type="GO" id="GO:0050567">
    <property type="term" value="F:glutaminyl-tRNA synthase (glutamine-hydrolyzing) activity"/>
    <property type="evidence" value="ECO:0007669"/>
    <property type="project" value="TreeGrafter"/>
</dbReference>
<dbReference type="SUPFAM" id="SSF75304">
    <property type="entry name" value="Amidase signature (AS) enzymes"/>
    <property type="match status" value="1"/>
</dbReference>
<dbReference type="InterPro" id="IPR023631">
    <property type="entry name" value="Amidase_dom"/>
</dbReference>
<organism evidence="2">
    <name type="scientific">Caldithrix abyssi</name>
    <dbReference type="NCBI Taxonomy" id="187145"/>
    <lineage>
        <taxon>Bacteria</taxon>
        <taxon>Pseudomonadati</taxon>
        <taxon>Calditrichota</taxon>
        <taxon>Calditrichia</taxon>
        <taxon>Calditrichales</taxon>
        <taxon>Calditrichaceae</taxon>
        <taxon>Caldithrix</taxon>
    </lineage>
</organism>
<dbReference type="PANTHER" id="PTHR11895">
    <property type="entry name" value="TRANSAMIDASE"/>
    <property type="match status" value="1"/>
</dbReference>
<dbReference type="PANTHER" id="PTHR11895:SF73">
    <property type="entry name" value="AMIDASE FAMILY PROTEIN"/>
    <property type="match status" value="1"/>
</dbReference>
<protein>
    <submittedName>
        <fullName evidence="2">Amidase</fullName>
    </submittedName>
</protein>
<dbReference type="InterPro" id="IPR000120">
    <property type="entry name" value="Amidase"/>
</dbReference>
<dbReference type="PROSITE" id="PS51257">
    <property type="entry name" value="PROKAR_LIPOPROTEIN"/>
    <property type="match status" value="1"/>
</dbReference>
<dbReference type="EMBL" id="DRLI01000257">
    <property type="protein sequence ID" value="HHM02687.1"/>
    <property type="molecule type" value="Genomic_DNA"/>
</dbReference>
<proteinExistence type="predicted"/>
<gene>
    <name evidence="2" type="ORF">ENJ15_06700</name>
</gene>
<evidence type="ECO:0000313" key="2">
    <source>
        <dbReference type="EMBL" id="HHM02687.1"/>
    </source>
</evidence>
<dbReference type="Proteomes" id="UP000885771">
    <property type="component" value="Unassembled WGS sequence"/>
</dbReference>
<dbReference type="Pfam" id="PF01425">
    <property type="entry name" value="Amidase"/>
    <property type="match status" value="1"/>
</dbReference>
<dbReference type="Gene3D" id="3.90.1300.10">
    <property type="entry name" value="Amidase signature (AS) domain"/>
    <property type="match status" value="1"/>
</dbReference>
<sequence>MRVFFVLLSFIILISCRSERINTGDVAAAEKLAALSFTQQERDSLLSGVTELGDNYRRLRTYALENGVAPALVFNPVPPGFDIPRNQQVNRFTAGTAKMPRDTSELAFYSVRDLAGLIQRREISALRLTRFFLQRLRHYGDTLHCVITLTEKRALEQARRADREIAAGHYRGLLHGIPYGAKDLLSVRGYKTTWGAAPYRDQVIDEDAAVIRKLEKAGAVLVAKLTLGALAWGDVWYGGQTRNPWDLSQGSSGSSAGSASATAAGLVPFAIGTETWGSIVSPSTRCGTTGLRPTFGRVSRAGAMALSWSMDKIGPLTRSVEDAALVFDALRGVDRNDPSTIGAAFNYPRSIEPKKIRIGYLKKEFEADSTWSAFHKQALSTLRDMGFELIPLNLPNFPVYDMAFILNAEAAAAFDALTRSGKDDLLVRQVRNAWPNVFRTARFIPAVEYIQANRLRSLLISEMDRWFEKIDLYVAPPFGNNLLLSNLTGHPAVVIPNGFTDKGTPVSITFTGRLFDEALILAVAAAYQEKTGFHLKHPALFQ</sequence>
<comment type="caution">
    <text evidence="2">The sequence shown here is derived from an EMBL/GenBank/DDBJ whole genome shotgun (WGS) entry which is preliminary data.</text>
</comment>
<name>A0A7V5RQM1_CALAY</name>
<dbReference type="InterPro" id="IPR036928">
    <property type="entry name" value="AS_sf"/>
</dbReference>